<dbReference type="SUPFAM" id="SSF51556">
    <property type="entry name" value="Metallo-dependent hydrolases"/>
    <property type="match status" value="1"/>
</dbReference>
<dbReference type="RefSeq" id="WP_186891422.1">
    <property type="nucleotide sequence ID" value="NZ_JACOFU010000005.1"/>
</dbReference>
<dbReference type="PANTHER" id="PTHR43135:SF3">
    <property type="entry name" value="ALPHA-D-RIBOSE 1-METHYLPHOSPHONATE 5-TRIPHOSPHATE DIPHOSPHATASE"/>
    <property type="match status" value="1"/>
</dbReference>
<dbReference type="Gene3D" id="1.20.58.520">
    <property type="entry name" value="Amidohydrolase"/>
    <property type="match status" value="1"/>
</dbReference>
<dbReference type="SUPFAM" id="SSF51338">
    <property type="entry name" value="Composite domain of metallo-dependent hydrolases"/>
    <property type="match status" value="1"/>
</dbReference>
<dbReference type="PANTHER" id="PTHR43135">
    <property type="entry name" value="ALPHA-D-RIBOSE 1-METHYLPHOSPHONATE 5-TRIPHOSPHATE DIPHOSPHATASE"/>
    <property type="match status" value="1"/>
</dbReference>
<dbReference type="Gene3D" id="3.30.110.90">
    <property type="entry name" value="Amidohydrolase"/>
    <property type="match status" value="1"/>
</dbReference>
<keyword evidence="3" id="KW-1185">Reference proteome</keyword>
<evidence type="ECO:0000313" key="3">
    <source>
        <dbReference type="Proteomes" id="UP000643610"/>
    </source>
</evidence>
<gene>
    <name evidence="2" type="ORF">H8K33_12680</name>
</gene>
<name>A0ABR6XTZ2_9BURK</name>
<evidence type="ECO:0000259" key="1">
    <source>
        <dbReference type="Pfam" id="PF01979"/>
    </source>
</evidence>
<dbReference type="InterPro" id="IPR032466">
    <property type="entry name" value="Metal_Hydrolase"/>
</dbReference>
<proteinExistence type="predicted"/>
<comment type="caution">
    <text evidence="2">The sequence shown here is derived from an EMBL/GenBank/DDBJ whole genome shotgun (WGS) entry which is preliminary data.</text>
</comment>
<sequence>MSCSHFSSFSGFSMFLAAGLLASFSHTDARADSVLIKQVQIISGDQAKVSVPKDVLIRDGKIHQIASNLSKAATKADRQIDARGQFLIPGLIDSHVHLDGVPGYAAPQAKDEAMLLQARKQMPRSYAYFGFTTVLDLTGDPAFIAKWNAEPAAPTAHFCAPVTIPNGYPAVWMGKELQFQVQGTKYMLFDPAQANVYPASFDPAMHTPQAVVTSAKKDGANCIKVFYETGFGAQKNLPVPSVALIQAVVQHAKNLKMPVYLHGNSQAAYEFALKTGVTTLVHGMWHEAKNVEQFANQQRIEQIADEITRAGISVQPTIQVLYGEQEELNPDFFQHPAVAHAIPAKLASWYQSEAGQWMRNLLAEEVAKENKSPAEMYQAIKAMYAKPLATVARMTKQLNQRGAQLLFGSDTPSGPFYTQFPGINGRWEMDRWLETGISLPQLFRALTIQNARALGLADTVGSVEVGKQADLLLLKRNPLLDVGAYDSITQVILRGKVHQRDSLSAQRIQAE</sequence>
<dbReference type="Gene3D" id="3.40.50.10910">
    <property type="entry name" value="Amidohydrolase"/>
    <property type="match status" value="1"/>
</dbReference>
<dbReference type="Gene3D" id="2.30.40.10">
    <property type="entry name" value="Urease, subunit C, domain 1"/>
    <property type="match status" value="1"/>
</dbReference>
<dbReference type="InterPro" id="IPR006680">
    <property type="entry name" value="Amidohydro-rel"/>
</dbReference>
<accession>A0ABR6XTZ2</accession>
<dbReference type="Proteomes" id="UP000643610">
    <property type="component" value="Unassembled WGS sequence"/>
</dbReference>
<dbReference type="InterPro" id="IPR051781">
    <property type="entry name" value="Metallo-dep_Hydrolase"/>
</dbReference>
<protein>
    <submittedName>
        <fullName evidence="2">Amidohydrolase family protein</fullName>
    </submittedName>
</protein>
<feature type="domain" description="Amidohydrolase-related" evidence="1">
    <location>
        <begin position="86"/>
        <end position="497"/>
    </location>
</feature>
<reference evidence="2 3" key="1">
    <citation type="submission" date="2020-08" db="EMBL/GenBank/DDBJ databases">
        <title>Novel species isolated from subtropical streams in China.</title>
        <authorList>
            <person name="Lu H."/>
        </authorList>
    </citation>
    <scope>NUCLEOTIDE SEQUENCE [LARGE SCALE GENOMIC DNA]</scope>
    <source>
        <strain evidence="2 3">KCTC 52442</strain>
    </source>
</reference>
<dbReference type="Pfam" id="PF01979">
    <property type="entry name" value="Amidohydro_1"/>
    <property type="match status" value="1"/>
</dbReference>
<dbReference type="EMBL" id="JACOFU010000005">
    <property type="protein sequence ID" value="MBC3832372.1"/>
    <property type="molecule type" value="Genomic_DNA"/>
</dbReference>
<dbReference type="InterPro" id="IPR011059">
    <property type="entry name" value="Metal-dep_hydrolase_composite"/>
</dbReference>
<organism evidence="2 3">
    <name type="scientific">Undibacterium amnicola</name>
    <dbReference type="NCBI Taxonomy" id="1834038"/>
    <lineage>
        <taxon>Bacteria</taxon>
        <taxon>Pseudomonadati</taxon>
        <taxon>Pseudomonadota</taxon>
        <taxon>Betaproteobacteria</taxon>
        <taxon>Burkholderiales</taxon>
        <taxon>Oxalobacteraceae</taxon>
        <taxon>Undibacterium</taxon>
    </lineage>
</organism>
<evidence type="ECO:0000313" key="2">
    <source>
        <dbReference type="EMBL" id="MBC3832372.1"/>
    </source>
</evidence>